<evidence type="ECO:0000313" key="1">
    <source>
        <dbReference type="EMBL" id="CAI9537392.1"/>
    </source>
</evidence>
<reference evidence="1" key="1">
    <citation type="submission" date="2023-05" db="EMBL/GenBank/DDBJ databases">
        <authorList>
            <person name="Stuckert A."/>
        </authorList>
    </citation>
    <scope>NUCLEOTIDE SEQUENCE</scope>
</reference>
<protein>
    <submittedName>
        <fullName evidence="1">Uncharacterized protein</fullName>
    </submittedName>
</protein>
<evidence type="ECO:0000313" key="2">
    <source>
        <dbReference type="Proteomes" id="UP001162483"/>
    </source>
</evidence>
<comment type="caution">
    <text evidence="1">The sequence shown here is derived from an EMBL/GenBank/DDBJ whole genome shotgun (WGS) entry which is preliminary data.</text>
</comment>
<accession>A0ABN9AMX9</accession>
<gene>
    <name evidence="1" type="ORF">SPARVUS_LOCUS1207762</name>
</gene>
<sequence>MFNHQHLFQHGVWCQPKMNVKVPEASQCSAKMQWSRFKFCPQMKKKGQL</sequence>
<name>A0ABN9AMX9_9NEOB</name>
<dbReference type="EMBL" id="CATNWA010000567">
    <property type="protein sequence ID" value="CAI9537392.1"/>
    <property type="molecule type" value="Genomic_DNA"/>
</dbReference>
<keyword evidence="2" id="KW-1185">Reference proteome</keyword>
<proteinExistence type="predicted"/>
<organism evidence="1 2">
    <name type="scientific">Staurois parvus</name>
    <dbReference type="NCBI Taxonomy" id="386267"/>
    <lineage>
        <taxon>Eukaryota</taxon>
        <taxon>Metazoa</taxon>
        <taxon>Chordata</taxon>
        <taxon>Craniata</taxon>
        <taxon>Vertebrata</taxon>
        <taxon>Euteleostomi</taxon>
        <taxon>Amphibia</taxon>
        <taxon>Batrachia</taxon>
        <taxon>Anura</taxon>
        <taxon>Neobatrachia</taxon>
        <taxon>Ranoidea</taxon>
        <taxon>Ranidae</taxon>
        <taxon>Staurois</taxon>
    </lineage>
</organism>
<dbReference type="Proteomes" id="UP001162483">
    <property type="component" value="Unassembled WGS sequence"/>
</dbReference>